<proteinExistence type="predicted"/>
<reference evidence="1 2" key="1">
    <citation type="submission" date="2020-07" db="EMBL/GenBank/DDBJ databases">
        <title>Gai3-2, isolated from salt lake.</title>
        <authorList>
            <person name="Cui H."/>
            <person name="Shi X."/>
        </authorList>
    </citation>
    <scope>NUCLEOTIDE SEQUENCE [LARGE SCALE GENOMIC DNA]</scope>
    <source>
        <strain evidence="1 2">Gai3-2</strain>
    </source>
</reference>
<name>A0A7D5GYR6_9EURY</name>
<protein>
    <submittedName>
        <fullName evidence="1">DUF1326 domain-containing protein</fullName>
    </submittedName>
</protein>
<accession>A0A7D5GYR6</accession>
<dbReference type="Pfam" id="PF07040">
    <property type="entry name" value="DUF1326"/>
    <property type="match status" value="1"/>
</dbReference>
<keyword evidence="2" id="KW-1185">Reference proteome</keyword>
<dbReference type="GeneID" id="56030299"/>
<dbReference type="RefSeq" id="WP_179170463.1">
    <property type="nucleotide sequence ID" value="NZ_CP058529.1"/>
</dbReference>
<organism evidence="1 2">
    <name type="scientific">Halorarum halophilum</name>
    <dbReference type="NCBI Taxonomy" id="2743090"/>
    <lineage>
        <taxon>Archaea</taxon>
        <taxon>Methanobacteriati</taxon>
        <taxon>Methanobacteriota</taxon>
        <taxon>Stenosarchaea group</taxon>
        <taxon>Halobacteria</taxon>
        <taxon>Halobacteriales</taxon>
        <taxon>Haloferacaceae</taxon>
        <taxon>Halorarum</taxon>
    </lineage>
</organism>
<dbReference type="Proteomes" id="UP000509750">
    <property type="component" value="Chromosome"/>
</dbReference>
<dbReference type="InterPro" id="IPR009758">
    <property type="entry name" value="DUF1326"/>
</dbReference>
<sequence>MADSWSITGDYVEACNCDVSCQCVLLEPPDDDACAVSFAWRIEDGRYGDVDLSGLHAAMLVRSEEGVLFDPAVAWHMVVLVDETADDDQRAALEDVLLGRAGGIFAAAADTHVERAEVATAPFSFTRNDADFSVEVGDVVSMEVVGKYGFNDELGTIAPHPFTKDREMSTGKSTTATVSYDDEFTWDVSGNNAFFCEFELANG</sequence>
<dbReference type="EMBL" id="CP058529">
    <property type="protein sequence ID" value="QLG28889.1"/>
    <property type="molecule type" value="Genomic_DNA"/>
</dbReference>
<gene>
    <name evidence="1" type="ORF">HUG10_15660</name>
</gene>
<evidence type="ECO:0000313" key="1">
    <source>
        <dbReference type="EMBL" id="QLG28889.1"/>
    </source>
</evidence>
<dbReference type="OrthoDB" id="6311at2157"/>
<dbReference type="KEGG" id="halg:HUG10_15660"/>
<evidence type="ECO:0000313" key="2">
    <source>
        <dbReference type="Proteomes" id="UP000509750"/>
    </source>
</evidence>
<dbReference type="AlphaFoldDB" id="A0A7D5GYR6"/>